<dbReference type="PROSITE" id="PS51450">
    <property type="entry name" value="LRR"/>
    <property type="match status" value="3"/>
</dbReference>
<keyword evidence="2" id="KW-0677">Repeat</keyword>
<proteinExistence type="predicted"/>
<dbReference type="Bgee" id="ENSLACG00000004452">
    <property type="expression patterns" value="Expressed in pectoral fin and 5 other cell types or tissues"/>
</dbReference>
<gene>
    <name evidence="4" type="primary">LRRC61</name>
</gene>
<dbReference type="KEGG" id="lcm:102349144"/>
<dbReference type="Ensembl" id="ENSLACT00000024878.1">
    <property type="protein sequence ID" value="ENSLACP00000023389.1"/>
    <property type="gene ID" value="ENSLACG00000004452.2"/>
</dbReference>
<keyword evidence="5" id="KW-1185">Reference proteome</keyword>
<feature type="coiled-coil region" evidence="3">
    <location>
        <begin position="211"/>
        <end position="242"/>
    </location>
</feature>
<organism evidence="4 5">
    <name type="scientific">Latimeria chalumnae</name>
    <name type="common">Coelacanth</name>
    <dbReference type="NCBI Taxonomy" id="7897"/>
    <lineage>
        <taxon>Eukaryota</taxon>
        <taxon>Metazoa</taxon>
        <taxon>Chordata</taxon>
        <taxon>Craniata</taxon>
        <taxon>Vertebrata</taxon>
        <taxon>Euteleostomi</taxon>
        <taxon>Coelacanthiformes</taxon>
        <taxon>Coelacanthidae</taxon>
        <taxon>Latimeria</taxon>
    </lineage>
</organism>
<name>M3XKY3_LATCH</name>
<reference evidence="4" key="2">
    <citation type="submission" date="2025-08" db="UniProtKB">
        <authorList>
            <consortium name="Ensembl"/>
        </authorList>
    </citation>
    <scope>IDENTIFICATION</scope>
</reference>
<dbReference type="InterPro" id="IPR032675">
    <property type="entry name" value="LRR_dom_sf"/>
</dbReference>
<dbReference type="Gene3D" id="3.80.10.10">
    <property type="entry name" value="Ribonuclease Inhibitor"/>
    <property type="match status" value="1"/>
</dbReference>
<dbReference type="GO" id="GO:0005737">
    <property type="term" value="C:cytoplasm"/>
    <property type="evidence" value="ECO:0007669"/>
    <property type="project" value="TreeGrafter"/>
</dbReference>
<dbReference type="EMBL" id="AFYH01231211">
    <property type="status" value="NOT_ANNOTATED_CDS"/>
    <property type="molecule type" value="Genomic_DNA"/>
</dbReference>
<sequence length="255" mass="28412">MEKESENEKITAQLLKCRTGEFDLESILFLTLRGLGTSDLGCIGDCLNIERLDISDNNITNLTPLSSLKLLIVLNASCNRITNLDALSSCENLQSLNVAGNLLSSFDSLRGLTPLKKLENIRLKNCIGNFTNPVCISSAYRSTMLDMFPNIKVLDGERVSGRGSDLFKLCKDIDNSLKGLYNNGPLREIPSAKPWVEKGYWDLKPNQNIIIEEAYKQFNDILQECKELRGRANDALAQAEKSLSVENGMKPYELT</sequence>
<dbReference type="PANTHER" id="PTHR18849:SF8">
    <property type="entry name" value="LEUCINE-RICH REPEAT-CONTAINING PROTEIN 61"/>
    <property type="match status" value="1"/>
</dbReference>
<reference evidence="4" key="3">
    <citation type="submission" date="2025-09" db="UniProtKB">
        <authorList>
            <consortium name="Ensembl"/>
        </authorList>
    </citation>
    <scope>IDENTIFICATION</scope>
</reference>
<dbReference type="Pfam" id="PF14580">
    <property type="entry name" value="LRR_9"/>
    <property type="match status" value="1"/>
</dbReference>
<reference evidence="5" key="1">
    <citation type="submission" date="2011-08" db="EMBL/GenBank/DDBJ databases">
        <title>The draft genome of Latimeria chalumnae.</title>
        <authorList>
            <person name="Di Palma F."/>
            <person name="Alfoldi J."/>
            <person name="Johnson J."/>
            <person name="Berlin A."/>
            <person name="Gnerre S."/>
            <person name="Jaffe D."/>
            <person name="MacCallum I."/>
            <person name="Young S."/>
            <person name="Walker B.J."/>
            <person name="Lander E."/>
            <person name="Lindblad-Toh K."/>
        </authorList>
    </citation>
    <scope>NUCLEOTIDE SEQUENCE [LARGE SCALE GENOMIC DNA]</scope>
    <source>
        <strain evidence="5">Wild caught</strain>
    </source>
</reference>
<dbReference type="CTD" id="65999"/>
<dbReference type="RefSeq" id="XP_006011544.1">
    <property type="nucleotide sequence ID" value="XM_006011482.2"/>
</dbReference>
<dbReference type="GeneID" id="102349144"/>
<dbReference type="SUPFAM" id="SSF52058">
    <property type="entry name" value="L domain-like"/>
    <property type="match status" value="1"/>
</dbReference>
<dbReference type="InParanoid" id="M3XKY3"/>
<dbReference type="InterPro" id="IPR001611">
    <property type="entry name" value="Leu-rich_rpt"/>
</dbReference>
<dbReference type="STRING" id="7897.ENSLACP00000023389"/>
<dbReference type="GeneTree" id="ENSGT00390000006479"/>
<dbReference type="GO" id="GO:0036158">
    <property type="term" value="P:outer dynein arm assembly"/>
    <property type="evidence" value="ECO:0007669"/>
    <property type="project" value="TreeGrafter"/>
</dbReference>
<dbReference type="FunCoup" id="M3XKY3">
    <property type="interactions" value="378"/>
</dbReference>
<keyword evidence="3" id="KW-0175">Coiled coil</keyword>
<dbReference type="eggNOG" id="KOG0531">
    <property type="taxonomic scope" value="Eukaryota"/>
</dbReference>
<evidence type="ECO:0000256" key="3">
    <source>
        <dbReference type="SAM" id="Coils"/>
    </source>
</evidence>
<dbReference type="EMBL" id="AFYH01231210">
    <property type="status" value="NOT_ANNOTATED_CDS"/>
    <property type="molecule type" value="Genomic_DNA"/>
</dbReference>
<dbReference type="OrthoDB" id="433501at2759"/>
<evidence type="ECO:0000256" key="1">
    <source>
        <dbReference type="ARBA" id="ARBA00022614"/>
    </source>
</evidence>
<dbReference type="PANTHER" id="PTHR18849">
    <property type="entry name" value="LEUCINE RICH REPEAT PROTEIN"/>
    <property type="match status" value="1"/>
</dbReference>
<protein>
    <submittedName>
        <fullName evidence="4">Leucine rich repeat containing 61</fullName>
    </submittedName>
</protein>
<keyword evidence="1" id="KW-0433">Leucine-rich repeat</keyword>
<accession>M3XKY3</accession>
<evidence type="ECO:0000313" key="4">
    <source>
        <dbReference type="Ensembl" id="ENSLACP00000023389.1"/>
    </source>
</evidence>
<dbReference type="AlphaFoldDB" id="M3XKY3"/>
<evidence type="ECO:0000256" key="2">
    <source>
        <dbReference type="ARBA" id="ARBA00022737"/>
    </source>
</evidence>
<dbReference type="Proteomes" id="UP000008672">
    <property type="component" value="Unassembled WGS sequence"/>
</dbReference>
<evidence type="ECO:0000313" key="5">
    <source>
        <dbReference type="Proteomes" id="UP000008672"/>
    </source>
</evidence>
<dbReference type="OMA" id="YWESWPT"/>